<gene>
    <name evidence="2" type="ORF">L211DRAFT_792998</name>
</gene>
<dbReference type="InterPro" id="IPR036673">
    <property type="entry name" value="Cyanovirin-N_sf"/>
</dbReference>
<dbReference type="SUPFAM" id="SSF51322">
    <property type="entry name" value="Cyanovirin-N"/>
    <property type="match status" value="1"/>
</dbReference>
<protein>
    <submittedName>
        <fullName evidence="2">Cyanovirin-N</fullName>
    </submittedName>
</protein>
<dbReference type="Proteomes" id="UP000267821">
    <property type="component" value="Unassembled WGS sequence"/>
</dbReference>
<dbReference type="OrthoDB" id="2441380at2759"/>
<evidence type="ECO:0000259" key="1">
    <source>
        <dbReference type="SMART" id="SM01111"/>
    </source>
</evidence>
<keyword evidence="3" id="KW-1185">Reference proteome</keyword>
<evidence type="ECO:0000313" key="3">
    <source>
        <dbReference type="Proteomes" id="UP000267821"/>
    </source>
</evidence>
<organism evidence="2 3">
    <name type="scientific">Terfezia boudieri ATCC MYA-4762</name>
    <dbReference type="NCBI Taxonomy" id="1051890"/>
    <lineage>
        <taxon>Eukaryota</taxon>
        <taxon>Fungi</taxon>
        <taxon>Dikarya</taxon>
        <taxon>Ascomycota</taxon>
        <taxon>Pezizomycotina</taxon>
        <taxon>Pezizomycetes</taxon>
        <taxon>Pezizales</taxon>
        <taxon>Pezizaceae</taxon>
        <taxon>Terfezia</taxon>
    </lineage>
</organism>
<evidence type="ECO:0000313" key="2">
    <source>
        <dbReference type="EMBL" id="RPB20072.1"/>
    </source>
</evidence>
<dbReference type="PANTHER" id="PTHR42076:SF1">
    <property type="entry name" value="CYANOVIRIN-N DOMAIN-CONTAINING PROTEIN"/>
    <property type="match status" value="1"/>
</dbReference>
<dbReference type="EMBL" id="ML121578">
    <property type="protein sequence ID" value="RPB20072.1"/>
    <property type="molecule type" value="Genomic_DNA"/>
</dbReference>
<dbReference type="Gene3D" id="2.30.60.10">
    <property type="entry name" value="Cyanovirin-N"/>
    <property type="match status" value="1"/>
</dbReference>
<dbReference type="InterPro" id="IPR011058">
    <property type="entry name" value="Cyanovirin-N"/>
</dbReference>
<dbReference type="Pfam" id="PF08881">
    <property type="entry name" value="CVNH"/>
    <property type="match status" value="1"/>
</dbReference>
<proteinExistence type="predicted"/>
<dbReference type="AlphaFoldDB" id="A0A3N4LF54"/>
<sequence>MSFHASSQGISLHDNHILVAQVKSEHGTWHHRTIDLNNYIGNSDGWFIWGGQKFSHSARNISLSHRPDGVWLEGELRCVNGGYRERQGINLSEKISNQGGNLVL</sequence>
<name>A0A3N4LF54_9PEZI</name>
<reference evidence="2 3" key="1">
    <citation type="journal article" date="2018" name="Nat. Ecol. Evol.">
        <title>Pezizomycetes genomes reveal the molecular basis of ectomycorrhizal truffle lifestyle.</title>
        <authorList>
            <person name="Murat C."/>
            <person name="Payen T."/>
            <person name="Noel B."/>
            <person name="Kuo A."/>
            <person name="Morin E."/>
            <person name="Chen J."/>
            <person name="Kohler A."/>
            <person name="Krizsan K."/>
            <person name="Balestrini R."/>
            <person name="Da Silva C."/>
            <person name="Montanini B."/>
            <person name="Hainaut M."/>
            <person name="Levati E."/>
            <person name="Barry K.W."/>
            <person name="Belfiori B."/>
            <person name="Cichocki N."/>
            <person name="Clum A."/>
            <person name="Dockter R.B."/>
            <person name="Fauchery L."/>
            <person name="Guy J."/>
            <person name="Iotti M."/>
            <person name="Le Tacon F."/>
            <person name="Lindquist E.A."/>
            <person name="Lipzen A."/>
            <person name="Malagnac F."/>
            <person name="Mello A."/>
            <person name="Molinier V."/>
            <person name="Miyauchi S."/>
            <person name="Poulain J."/>
            <person name="Riccioni C."/>
            <person name="Rubini A."/>
            <person name="Sitrit Y."/>
            <person name="Splivallo R."/>
            <person name="Traeger S."/>
            <person name="Wang M."/>
            <person name="Zifcakova L."/>
            <person name="Wipf D."/>
            <person name="Zambonelli A."/>
            <person name="Paolocci F."/>
            <person name="Nowrousian M."/>
            <person name="Ottonello S."/>
            <person name="Baldrian P."/>
            <person name="Spatafora J.W."/>
            <person name="Henrissat B."/>
            <person name="Nagy L.G."/>
            <person name="Aury J.M."/>
            <person name="Wincker P."/>
            <person name="Grigoriev I.V."/>
            <person name="Bonfante P."/>
            <person name="Martin F.M."/>
        </authorList>
    </citation>
    <scope>NUCLEOTIDE SEQUENCE [LARGE SCALE GENOMIC DNA]</scope>
    <source>
        <strain evidence="2 3">ATCC MYA-4762</strain>
    </source>
</reference>
<dbReference type="SMART" id="SM01111">
    <property type="entry name" value="CVNH"/>
    <property type="match status" value="1"/>
</dbReference>
<dbReference type="PANTHER" id="PTHR42076">
    <property type="entry name" value="CYANOVIRIN-N HOMOLOG"/>
    <property type="match status" value="1"/>
</dbReference>
<feature type="domain" description="Cyanovirin-N" evidence="1">
    <location>
        <begin position="2"/>
        <end position="104"/>
    </location>
</feature>
<dbReference type="InParanoid" id="A0A3N4LF54"/>
<accession>A0A3N4LF54</accession>